<dbReference type="RefSeq" id="WP_253668227.1">
    <property type="nucleotide sequence ID" value="NZ_JAMTCP010000003.1"/>
</dbReference>
<name>A0ABT1HP25_STRSD</name>
<evidence type="ECO:0000313" key="1">
    <source>
        <dbReference type="EMBL" id="MCP2257264.1"/>
    </source>
</evidence>
<dbReference type="EMBL" id="JAMTCP010000003">
    <property type="protein sequence ID" value="MCP2257264.1"/>
    <property type="molecule type" value="Genomic_DNA"/>
</dbReference>
<protein>
    <submittedName>
        <fullName evidence="1">Glycosyltransferase, MGT family</fullName>
    </submittedName>
</protein>
<dbReference type="Proteomes" id="UP001205311">
    <property type="component" value="Unassembled WGS sequence"/>
</dbReference>
<evidence type="ECO:0000313" key="2">
    <source>
        <dbReference type="Proteomes" id="UP001205311"/>
    </source>
</evidence>
<proteinExistence type="predicted"/>
<organism evidence="1 2">
    <name type="scientific">Streptoalloteichus tenebrarius (strain ATCC 17920 / DSM 40477 / JCM 4838 / CBS 697.72 / NBRC 16177 / NCIMB 11028 / NRRL B-12390 / A12253. 1 / ISP 5477)</name>
    <name type="common">Streptomyces tenebrarius</name>
    <dbReference type="NCBI Taxonomy" id="1933"/>
    <lineage>
        <taxon>Bacteria</taxon>
        <taxon>Bacillati</taxon>
        <taxon>Actinomycetota</taxon>
        <taxon>Actinomycetes</taxon>
        <taxon>Pseudonocardiales</taxon>
        <taxon>Pseudonocardiaceae</taxon>
        <taxon>Streptoalloteichus</taxon>
    </lineage>
</organism>
<sequence>MSKHFAFLSPPVYGHVNPTLPLVEELVQRGHRVSYATGRALAPTVADAGATPVPLPTEPPANALTDLKFTTEGLVGILRGALAGTRAELPILLDVFGADRPDAVCHDQMSFSAVLLAHRLGVPHIALVPTFAGNESFSLSSVLMSEPIDQDHPSLAEVNAEMRALGAELGLKVDEVDPRPIEGTVPDLNLVTIPREFRGRPRTTTST</sequence>
<reference evidence="1 2" key="1">
    <citation type="submission" date="2022-06" db="EMBL/GenBank/DDBJ databases">
        <title>Genomic Encyclopedia of Archaeal and Bacterial Type Strains, Phase II (KMG-II): from individual species to whole genera.</title>
        <authorList>
            <person name="Goeker M."/>
        </authorList>
    </citation>
    <scope>NUCLEOTIDE SEQUENCE [LARGE SCALE GENOMIC DNA]</scope>
    <source>
        <strain evidence="1 2">DSM 40477</strain>
    </source>
</reference>
<dbReference type="Gene3D" id="3.40.50.2000">
    <property type="entry name" value="Glycogen Phosphorylase B"/>
    <property type="match status" value="1"/>
</dbReference>
<accession>A0ABT1HP25</accession>
<comment type="caution">
    <text evidence="1">The sequence shown here is derived from an EMBL/GenBank/DDBJ whole genome shotgun (WGS) entry which is preliminary data.</text>
</comment>
<dbReference type="SUPFAM" id="SSF53756">
    <property type="entry name" value="UDP-Glycosyltransferase/glycogen phosphorylase"/>
    <property type="match status" value="1"/>
</dbReference>
<gene>
    <name evidence="1" type="ORF">LX15_000949</name>
</gene>
<keyword evidence="2" id="KW-1185">Reference proteome</keyword>